<dbReference type="SUPFAM" id="SSF47413">
    <property type="entry name" value="lambda repressor-like DNA-binding domains"/>
    <property type="match status" value="1"/>
</dbReference>
<dbReference type="Pfam" id="PF13443">
    <property type="entry name" value="HTH_26"/>
    <property type="match status" value="1"/>
</dbReference>
<proteinExistence type="predicted"/>
<dbReference type="Proteomes" id="UP000260793">
    <property type="component" value="Unassembled WGS sequence"/>
</dbReference>
<gene>
    <name evidence="2" type="ORF">DXD17_07770</name>
</gene>
<accession>A0A3E4LRY1</accession>
<dbReference type="CDD" id="cd00093">
    <property type="entry name" value="HTH_XRE"/>
    <property type="match status" value="1"/>
</dbReference>
<feature type="domain" description="HTH cro/C1-type" evidence="1">
    <location>
        <begin position="21"/>
        <end position="63"/>
    </location>
</feature>
<dbReference type="InterPro" id="IPR010982">
    <property type="entry name" value="Lambda_DNA-bd_dom_sf"/>
</dbReference>
<evidence type="ECO:0000313" key="2">
    <source>
        <dbReference type="EMBL" id="RGK39872.1"/>
    </source>
</evidence>
<evidence type="ECO:0000259" key="1">
    <source>
        <dbReference type="PROSITE" id="PS50943"/>
    </source>
</evidence>
<dbReference type="InterPro" id="IPR001387">
    <property type="entry name" value="Cro/C1-type_HTH"/>
</dbReference>
<reference evidence="2 3" key="1">
    <citation type="submission" date="2018-08" db="EMBL/GenBank/DDBJ databases">
        <title>A genome reference for cultivated species of the human gut microbiota.</title>
        <authorList>
            <person name="Zou Y."/>
            <person name="Xue W."/>
            <person name="Luo G."/>
        </authorList>
    </citation>
    <scope>NUCLEOTIDE SEQUENCE [LARGE SCALE GENOMIC DNA]</scope>
    <source>
        <strain evidence="2 3">TF11-7</strain>
    </source>
</reference>
<dbReference type="PROSITE" id="PS50943">
    <property type="entry name" value="HTH_CROC1"/>
    <property type="match status" value="1"/>
</dbReference>
<dbReference type="AlphaFoldDB" id="A0A3E4LRY1"/>
<dbReference type="EMBL" id="QSQN01000017">
    <property type="protein sequence ID" value="RGK39872.1"/>
    <property type="molecule type" value="Genomic_DNA"/>
</dbReference>
<name>A0A3E4LRY1_9FIRM</name>
<comment type="caution">
    <text evidence="2">The sequence shown here is derived from an EMBL/GenBank/DDBJ whole genome shotgun (WGS) entry which is preliminary data.</text>
</comment>
<sequence>MSDFSQLLSCHIHSKDIKTYALAQYCGLDRSNMYKIINGKRKPSSRELVLKICKFMQLSHAEQKEMEQAYEITLIGHDTYYRRKAVVDFFNNFRLSKLNLPVLSELNTEILFEKGSVTLNTMAEVNRSLLYIISLEVKKSNGTIDLLVQPDCDFLMNILAAENYDCSQTTIRHIICLNNSTSESITYPNYNLHCLEKILPLYSNVDKYNCFYYYDHIDSKCSKFTLFPYVIITSQFACLLTGDMTQGILTNAPESLTLFKDIFNQYLSMASPLLRPINDVTEQISYLDNMIHVVRSGYSFQMVPCLTPYLTRDILDKYIIEDLPNRSEFIQAMDNYIKVFLSSHMTPDNITYIFSLNGVKKFLDTGRVSEYPYDIYHPLEMTDRIHLIRKLMLNLPIQNYRVLKKDIGHLDNEIFLLVTQPMGYIMFSTPQDHHLIYLDIEEPGLLYTFWDFCETLDDTLFYTTTEAIEILRDLIEQYKELR</sequence>
<organism evidence="2 3">
    <name type="scientific">[Ruminococcus] lactaris</name>
    <dbReference type="NCBI Taxonomy" id="46228"/>
    <lineage>
        <taxon>Bacteria</taxon>
        <taxon>Bacillati</taxon>
        <taxon>Bacillota</taxon>
        <taxon>Clostridia</taxon>
        <taxon>Lachnospirales</taxon>
        <taxon>Lachnospiraceae</taxon>
        <taxon>Mediterraneibacter</taxon>
    </lineage>
</organism>
<dbReference type="RefSeq" id="WP_023921377.1">
    <property type="nucleotide sequence ID" value="NZ_CAKMWK010000002.1"/>
</dbReference>
<dbReference type="GO" id="GO:0003677">
    <property type="term" value="F:DNA binding"/>
    <property type="evidence" value="ECO:0007669"/>
    <property type="project" value="InterPro"/>
</dbReference>
<protein>
    <submittedName>
        <fullName evidence="2">XRE family transcriptional regulator</fullName>
    </submittedName>
</protein>
<evidence type="ECO:0000313" key="3">
    <source>
        <dbReference type="Proteomes" id="UP000260793"/>
    </source>
</evidence>